<sequence>NLRKDHCRNLQSRTTREHVLNTWGRRALVVRLPPAPDLRACALVFGANEPRRGKRQGILKSAALPSRPVRGSCGGTRAAL</sequence>
<name>A0A0V0GFR0_SOLCH</name>
<evidence type="ECO:0000313" key="2">
    <source>
        <dbReference type="EMBL" id="JAP06997.1"/>
    </source>
</evidence>
<feature type="region of interest" description="Disordered" evidence="1">
    <location>
        <begin position="56"/>
        <end position="80"/>
    </location>
</feature>
<protein>
    <submittedName>
        <fullName evidence="2">Putative ovule protein</fullName>
    </submittedName>
</protein>
<accession>A0A0V0GFR0</accession>
<dbReference type="AlphaFoldDB" id="A0A0V0GFR0"/>
<feature type="non-terminal residue" evidence="2">
    <location>
        <position position="1"/>
    </location>
</feature>
<organism evidence="2">
    <name type="scientific">Solanum chacoense</name>
    <name type="common">Chaco potato</name>
    <dbReference type="NCBI Taxonomy" id="4108"/>
    <lineage>
        <taxon>Eukaryota</taxon>
        <taxon>Viridiplantae</taxon>
        <taxon>Streptophyta</taxon>
        <taxon>Embryophyta</taxon>
        <taxon>Tracheophyta</taxon>
        <taxon>Spermatophyta</taxon>
        <taxon>Magnoliopsida</taxon>
        <taxon>eudicotyledons</taxon>
        <taxon>Gunneridae</taxon>
        <taxon>Pentapetalae</taxon>
        <taxon>asterids</taxon>
        <taxon>lamiids</taxon>
        <taxon>Solanales</taxon>
        <taxon>Solanaceae</taxon>
        <taxon>Solanoideae</taxon>
        <taxon>Solaneae</taxon>
        <taxon>Solanum</taxon>
    </lineage>
</organism>
<evidence type="ECO:0000256" key="1">
    <source>
        <dbReference type="SAM" id="MobiDB-lite"/>
    </source>
</evidence>
<proteinExistence type="predicted"/>
<dbReference type="EMBL" id="GEDG01039737">
    <property type="protein sequence ID" value="JAP06997.1"/>
    <property type="molecule type" value="Transcribed_RNA"/>
</dbReference>
<reference evidence="2" key="1">
    <citation type="submission" date="2015-12" db="EMBL/GenBank/DDBJ databases">
        <title>Gene expression during late stages of embryo sac development: a critical building block for successful pollen-pistil interactions.</title>
        <authorList>
            <person name="Liu Y."/>
            <person name="Joly V."/>
            <person name="Sabar M."/>
            <person name="Matton D.P."/>
        </authorList>
    </citation>
    <scope>NUCLEOTIDE SEQUENCE</scope>
</reference>